<dbReference type="GO" id="GO:2000304">
    <property type="term" value="P:positive regulation of ceramide biosynthetic process"/>
    <property type="evidence" value="ECO:0007669"/>
    <property type="project" value="TreeGrafter"/>
</dbReference>
<feature type="repeat" description="ANK" evidence="7">
    <location>
        <begin position="116"/>
        <end position="148"/>
    </location>
</feature>
<proteinExistence type="predicted"/>
<evidence type="ECO:0000313" key="12">
    <source>
        <dbReference type="Proteomes" id="UP001152320"/>
    </source>
</evidence>
<protein>
    <recommendedName>
        <fullName evidence="1">phospholipase A2</fullName>
        <ecNumber evidence="1">3.1.1.4</ecNumber>
    </recommendedName>
</protein>
<reference evidence="11" key="1">
    <citation type="submission" date="2021-10" db="EMBL/GenBank/DDBJ databases">
        <title>Tropical sea cucumber genome reveals ecological adaptation and Cuvierian tubules defense mechanism.</title>
        <authorList>
            <person name="Chen T."/>
        </authorList>
    </citation>
    <scope>NUCLEOTIDE SEQUENCE</scope>
    <source>
        <strain evidence="11">Nanhai2018</strain>
        <tissue evidence="11">Muscle</tissue>
    </source>
</reference>
<feature type="active site" description="Proton acceptor" evidence="8">
    <location>
        <position position="423"/>
    </location>
</feature>
<comment type="catalytic activity">
    <reaction evidence="6">
        <text>a 1,2-diacyl-sn-glycero-3-phosphocholine + H2O = a 1-acyl-sn-glycero-3-phosphocholine + a fatty acid + H(+)</text>
        <dbReference type="Rhea" id="RHEA:15801"/>
        <dbReference type="ChEBI" id="CHEBI:15377"/>
        <dbReference type="ChEBI" id="CHEBI:15378"/>
        <dbReference type="ChEBI" id="CHEBI:28868"/>
        <dbReference type="ChEBI" id="CHEBI:57643"/>
        <dbReference type="ChEBI" id="CHEBI:58168"/>
        <dbReference type="EC" id="3.1.1.4"/>
    </reaction>
    <physiologicalReaction direction="left-to-right" evidence="6">
        <dbReference type="Rhea" id="RHEA:15802"/>
    </physiologicalReaction>
</comment>
<comment type="caution">
    <text evidence="11">The sequence shown here is derived from an EMBL/GenBank/DDBJ whole genome shotgun (WGS) entry which is preliminary data.</text>
</comment>
<dbReference type="PROSITE" id="PS50297">
    <property type="entry name" value="ANK_REP_REGION"/>
    <property type="match status" value="3"/>
</dbReference>
<evidence type="ECO:0000256" key="2">
    <source>
        <dbReference type="ARBA" id="ARBA00022737"/>
    </source>
</evidence>
<dbReference type="EC" id="3.1.1.4" evidence="1"/>
<keyword evidence="2" id="KW-0677">Repeat</keyword>
<keyword evidence="9" id="KW-1133">Transmembrane helix</keyword>
<dbReference type="SUPFAM" id="SSF48403">
    <property type="entry name" value="Ankyrin repeat"/>
    <property type="match status" value="1"/>
</dbReference>
<dbReference type="Proteomes" id="UP001152320">
    <property type="component" value="Chromosome 8"/>
</dbReference>
<dbReference type="Pfam" id="PF12796">
    <property type="entry name" value="Ank_2"/>
    <property type="match status" value="1"/>
</dbReference>
<feature type="repeat" description="ANK" evidence="7">
    <location>
        <begin position="149"/>
        <end position="176"/>
    </location>
</feature>
<dbReference type="InterPro" id="IPR002641">
    <property type="entry name" value="PNPLA_dom"/>
</dbReference>
<evidence type="ECO:0000256" key="4">
    <source>
        <dbReference type="ARBA" id="ARBA00023043"/>
    </source>
</evidence>
<feature type="short sequence motif" description="GXSXG" evidence="8">
    <location>
        <begin position="283"/>
        <end position="287"/>
    </location>
</feature>
<evidence type="ECO:0000256" key="5">
    <source>
        <dbReference type="ARBA" id="ARBA00023098"/>
    </source>
</evidence>
<dbReference type="SUPFAM" id="SSF52151">
    <property type="entry name" value="FabD/lysophospholipase-like"/>
    <property type="match status" value="1"/>
</dbReference>
<keyword evidence="9" id="KW-0472">Membrane</keyword>
<feature type="domain" description="PNPLA" evidence="10">
    <location>
        <begin position="247"/>
        <end position="436"/>
    </location>
</feature>
<keyword evidence="8" id="KW-0442">Lipid degradation</keyword>
<dbReference type="PROSITE" id="PS51635">
    <property type="entry name" value="PNPLA"/>
    <property type="match status" value="1"/>
</dbReference>
<organism evidence="11 12">
    <name type="scientific">Holothuria leucospilota</name>
    <name type="common">Black long sea cucumber</name>
    <name type="synonym">Mertensiothuria leucospilota</name>
    <dbReference type="NCBI Taxonomy" id="206669"/>
    <lineage>
        <taxon>Eukaryota</taxon>
        <taxon>Metazoa</taxon>
        <taxon>Echinodermata</taxon>
        <taxon>Eleutherozoa</taxon>
        <taxon>Echinozoa</taxon>
        <taxon>Holothuroidea</taxon>
        <taxon>Aspidochirotacea</taxon>
        <taxon>Aspidochirotida</taxon>
        <taxon>Holothuriidae</taxon>
        <taxon>Holothuria</taxon>
    </lineage>
</organism>
<keyword evidence="4 7" id="KW-0040">ANK repeat</keyword>
<evidence type="ECO:0000256" key="1">
    <source>
        <dbReference type="ARBA" id="ARBA00013278"/>
    </source>
</evidence>
<keyword evidence="9" id="KW-0812">Transmembrane</keyword>
<dbReference type="EMBL" id="JAIZAY010000008">
    <property type="protein sequence ID" value="KAJ8037850.1"/>
    <property type="molecule type" value="Genomic_DNA"/>
</dbReference>
<evidence type="ECO:0000256" key="3">
    <source>
        <dbReference type="ARBA" id="ARBA00022801"/>
    </source>
</evidence>
<dbReference type="AlphaFoldDB" id="A0A9Q1C478"/>
<dbReference type="InterPro" id="IPR036770">
    <property type="entry name" value="Ankyrin_rpt-contain_sf"/>
</dbReference>
<evidence type="ECO:0000256" key="9">
    <source>
        <dbReference type="SAM" id="Phobius"/>
    </source>
</evidence>
<feature type="repeat" description="ANK" evidence="7">
    <location>
        <begin position="83"/>
        <end position="108"/>
    </location>
</feature>
<evidence type="ECO:0000256" key="6">
    <source>
        <dbReference type="ARBA" id="ARBA00023422"/>
    </source>
</evidence>
<keyword evidence="5 8" id="KW-0443">Lipid metabolism</keyword>
<dbReference type="Pfam" id="PF01734">
    <property type="entry name" value="Patatin"/>
    <property type="match status" value="1"/>
</dbReference>
<comment type="caution">
    <text evidence="8">Lacks conserved residue(s) required for the propagation of feature annotation.</text>
</comment>
<dbReference type="PANTHER" id="PTHR24139">
    <property type="entry name" value="CALCIUM-INDEPENDENT PHOSPHOLIPASE A2"/>
    <property type="match status" value="1"/>
</dbReference>
<keyword evidence="12" id="KW-1185">Reference proteome</keyword>
<dbReference type="InterPro" id="IPR002110">
    <property type="entry name" value="Ankyrin_rpt"/>
</dbReference>
<dbReference type="GO" id="GO:0052816">
    <property type="term" value="F:long-chain fatty acyl-CoA hydrolase activity"/>
    <property type="evidence" value="ECO:0007669"/>
    <property type="project" value="TreeGrafter"/>
</dbReference>
<dbReference type="InterPro" id="IPR047148">
    <property type="entry name" value="PLPL9"/>
</dbReference>
<dbReference type="Gene3D" id="1.25.40.20">
    <property type="entry name" value="Ankyrin repeat-containing domain"/>
    <property type="match status" value="1"/>
</dbReference>
<dbReference type="Gene3D" id="3.40.1090.10">
    <property type="entry name" value="Cytosolic phospholipase A2 catalytic domain"/>
    <property type="match status" value="1"/>
</dbReference>
<sequence length="579" mass="64935">MELVLKEWTASKFSIFEHRLFGYTQGLLRKIFLYFLVHISRIFNFLYGLFTIHEVVTNVRDKLDPLVTSFLDDEYELNVRRKHGDTLIHTAVRQEHLDWLIELLLSGGDLEVPDVDGNSPLHTATQLNNIDLVNALVSFNADVNVKNKNGETPRHLAAKQGEQAADVIRALHHVGAKRCDVIMADCKDGCSHDGQFNGSDLVSPCNISDDMYHVYDPFLESTIESLKRRAKNTPLSKGQSRHAETVLCLDGGGIRALVMILILEAIERASDRRIVDSFDWIAGTSAGSVLGSALVHGYSLLGCRRVFFDFKDELFHGQPPFDGERFFGLSRRLTHGKDLKMKELKYKKPKLLIATTLANRSPPSLHFFRNFDPPVTSSTRIVSQAGNFTNAPLADPTDEMVCKCIRASCSAPTYFTPFENFLDGGIFCNNPTNDAITEIVEYNMSLELKGETPPPLGAVISVGSGSGPIRAVEDISFVYPKSISDIFRALQKLTAAANVGDVIVQTQMTDSRFRPVDRSRAWCHSMGTAFFRLSPVLSRDYELSMIDNREIVKMLWETQVYLYQNKDKFDTIGLLLNNI</sequence>
<dbReference type="OrthoDB" id="10021675at2759"/>
<accession>A0A9Q1C478</accession>
<gene>
    <name evidence="11" type="ORF">HOLleu_18774</name>
</gene>
<evidence type="ECO:0000256" key="7">
    <source>
        <dbReference type="PROSITE-ProRule" id="PRU00023"/>
    </source>
</evidence>
<dbReference type="SMART" id="SM00248">
    <property type="entry name" value="ANK"/>
    <property type="match status" value="3"/>
</dbReference>
<keyword evidence="3 8" id="KW-0378">Hydrolase</keyword>
<feature type="active site" description="Nucleophile" evidence="8">
    <location>
        <position position="285"/>
    </location>
</feature>
<feature type="short sequence motif" description="DGA/G" evidence="8">
    <location>
        <begin position="423"/>
        <end position="425"/>
    </location>
</feature>
<dbReference type="PROSITE" id="PS50088">
    <property type="entry name" value="ANK_REPEAT"/>
    <property type="match status" value="3"/>
</dbReference>
<dbReference type="GO" id="GO:0016042">
    <property type="term" value="P:lipid catabolic process"/>
    <property type="evidence" value="ECO:0007669"/>
    <property type="project" value="UniProtKB-UniRule"/>
</dbReference>
<evidence type="ECO:0000313" key="11">
    <source>
        <dbReference type="EMBL" id="KAJ8037850.1"/>
    </source>
</evidence>
<name>A0A9Q1C478_HOLLE</name>
<evidence type="ECO:0000259" key="10">
    <source>
        <dbReference type="PROSITE" id="PS51635"/>
    </source>
</evidence>
<dbReference type="GO" id="GO:0005739">
    <property type="term" value="C:mitochondrion"/>
    <property type="evidence" value="ECO:0007669"/>
    <property type="project" value="TreeGrafter"/>
</dbReference>
<dbReference type="InterPro" id="IPR016035">
    <property type="entry name" value="Acyl_Trfase/lysoPLipase"/>
</dbReference>
<feature type="transmembrane region" description="Helical" evidence="9">
    <location>
        <begin position="31"/>
        <end position="50"/>
    </location>
</feature>
<dbReference type="GO" id="GO:0047499">
    <property type="term" value="F:calcium-independent phospholipase A2 activity"/>
    <property type="evidence" value="ECO:0007669"/>
    <property type="project" value="InterPro"/>
</dbReference>
<dbReference type="PANTHER" id="PTHR24139:SF34">
    <property type="entry name" value="85_88 KDA CALCIUM-INDEPENDENT PHOSPHOLIPASE A2"/>
    <property type="match status" value="1"/>
</dbReference>
<evidence type="ECO:0000256" key="8">
    <source>
        <dbReference type="PROSITE-ProRule" id="PRU01161"/>
    </source>
</evidence>